<gene>
    <name evidence="2" type="ORF">KJ970_00845</name>
</gene>
<evidence type="ECO:0000259" key="1">
    <source>
        <dbReference type="SMART" id="SM00881"/>
    </source>
</evidence>
<dbReference type="InterPro" id="IPR003781">
    <property type="entry name" value="CoA-bd"/>
</dbReference>
<dbReference type="InterPro" id="IPR036291">
    <property type="entry name" value="NAD(P)-bd_dom_sf"/>
</dbReference>
<dbReference type="Pfam" id="PF13380">
    <property type="entry name" value="CoA_binding_2"/>
    <property type="match status" value="1"/>
</dbReference>
<dbReference type="PANTHER" id="PTHR33303">
    <property type="entry name" value="CYTOPLASMIC PROTEIN-RELATED"/>
    <property type="match status" value="1"/>
</dbReference>
<comment type="caution">
    <text evidence="2">The sequence shown here is derived from an EMBL/GenBank/DDBJ whole genome shotgun (WGS) entry which is preliminary data.</text>
</comment>
<dbReference type="Gene3D" id="3.40.50.720">
    <property type="entry name" value="NAD(P)-binding Rossmann-like Domain"/>
    <property type="match status" value="1"/>
</dbReference>
<dbReference type="SMART" id="SM00881">
    <property type="entry name" value="CoA_binding"/>
    <property type="match status" value="1"/>
</dbReference>
<dbReference type="AlphaFoldDB" id="A0A948RR24"/>
<reference evidence="2" key="1">
    <citation type="submission" date="2021-05" db="EMBL/GenBank/DDBJ databases">
        <title>Energy efficiency and biological interactions define the core microbiome of deep oligotrophic groundwater.</title>
        <authorList>
            <person name="Mehrshad M."/>
            <person name="Lopez-Fernandez M."/>
            <person name="Bell E."/>
            <person name="Bernier-Latmani R."/>
            <person name="Bertilsson S."/>
            <person name="Dopson M."/>
        </authorList>
    </citation>
    <scope>NUCLEOTIDE SEQUENCE</scope>
    <source>
        <strain evidence="2">Modern_marine.mb.64</strain>
    </source>
</reference>
<dbReference type="Proteomes" id="UP000777784">
    <property type="component" value="Unassembled WGS sequence"/>
</dbReference>
<dbReference type="PANTHER" id="PTHR33303:SF2">
    <property type="entry name" value="COA-BINDING DOMAIN-CONTAINING PROTEIN"/>
    <property type="match status" value="1"/>
</dbReference>
<evidence type="ECO:0000313" key="2">
    <source>
        <dbReference type="EMBL" id="MBU2689448.1"/>
    </source>
</evidence>
<evidence type="ECO:0000313" key="3">
    <source>
        <dbReference type="Proteomes" id="UP000777784"/>
    </source>
</evidence>
<accession>A0A948RR24</accession>
<dbReference type="EMBL" id="JAHJDP010000004">
    <property type="protein sequence ID" value="MBU2689448.1"/>
    <property type="molecule type" value="Genomic_DNA"/>
</dbReference>
<name>A0A948RR24_UNCEI</name>
<dbReference type="SUPFAM" id="SSF51735">
    <property type="entry name" value="NAD(P)-binding Rossmann-fold domains"/>
    <property type="match status" value="1"/>
</dbReference>
<feature type="domain" description="CoA-binding" evidence="1">
    <location>
        <begin position="1"/>
        <end position="91"/>
    </location>
</feature>
<organism evidence="2 3">
    <name type="scientific">Eiseniibacteriota bacterium</name>
    <dbReference type="NCBI Taxonomy" id="2212470"/>
    <lineage>
        <taxon>Bacteria</taxon>
        <taxon>Candidatus Eiseniibacteriota</taxon>
    </lineage>
</organism>
<sequence>MSQIIAIIGASPDRKRYANKAIRAWQKQGWTVIPVNPTYEEIEGLKTYPTLADIPGPVNVASLYVSPRVGITILDAIAAKGIKDVYVNPGAESDDLVKKAVSLGLQPIVACSILAIGEHPDAF</sequence>
<proteinExistence type="predicted"/>
<protein>
    <submittedName>
        <fullName evidence="2">CoA-binding protein</fullName>
    </submittedName>
</protein>